<accession>A0A1W9S253</accession>
<name>A0A1W9S253_9BACT</name>
<organism evidence="1 2">
    <name type="scientific">Candidatus Coatesbacteria bacterium 4484_99</name>
    <dbReference type="NCBI Taxonomy" id="1970774"/>
    <lineage>
        <taxon>Bacteria</taxon>
        <taxon>Candidatus Coatesiibacteriota</taxon>
    </lineage>
</organism>
<gene>
    <name evidence="1" type="ORF">B6D57_01590</name>
</gene>
<proteinExistence type="predicted"/>
<protein>
    <submittedName>
        <fullName evidence="1">Uncharacterized protein</fullName>
    </submittedName>
</protein>
<reference evidence="2" key="1">
    <citation type="submission" date="2017-03" db="EMBL/GenBank/DDBJ databases">
        <title>Novel pathways for hydrocarbon cycling and metabolic interdependencies in hydrothermal sediment communities.</title>
        <authorList>
            <person name="Dombrowski N."/>
            <person name="Seitz K."/>
            <person name="Teske A."/>
            <person name="Baker B."/>
        </authorList>
    </citation>
    <scope>NUCLEOTIDE SEQUENCE [LARGE SCALE GENOMIC DNA]</scope>
</reference>
<evidence type="ECO:0000313" key="2">
    <source>
        <dbReference type="Proteomes" id="UP000192611"/>
    </source>
</evidence>
<dbReference type="AlphaFoldDB" id="A0A1W9S253"/>
<evidence type="ECO:0000313" key="1">
    <source>
        <dbReference type="EMBL" id="OQX90928.1"/>
    </source>
</evidence>
<comment type="caution">
    <text evidence="1">The sequence shown here is derived from an EMBL/GenBank/DDBJ whole genome shotgun (WGS) entry which is preliminary data.</text>
</comment>
<dbReference type="EMBL" id="NATQ01000020">
    <property type="protein sequence ID" value="OQX90928.1"/>
    <property type="molecule type" value="Genomic_DNA"/>
</dbReference>
<sequence>MTEQKKSYSDDDLRVFYKKMHSLREIKTLIRSPYDLKERIRFFNDAMLFTLKRNLPDDTRHLDMLIELVKTLHKVDKKGGQDAYIRKNY</sequence>
<dbReference type="Proteomes" id="UP000192611">
    <property type="component" value="Unassembled WGS sequence"/>
</dbReference>